<dbReference type="Proteomes" id="UP000316621">
    <property type="component" value="Chromosome 10"/>
</dbReference>
<dbReference type="EMBL" id="CM010724">
    <property type="protein sequence ID" value="RZC80497.1"/>
    <property type="molecule type" value="Genomic_DNA"/>
</dbReference>
<sequence>MADTKNGNGYGRKEKKQMTRKEIDTERRGQRRMAKRQERRRATMDQKTEDEPKHRKISEY</sequence>
<evidence type="ECO:0000313" key="3">
    <source>
        <dbReference type="Proteomes" id="UP000316621"/>
    </source>
</evidence>
<organism evidence="2 3">
    <name type="scientific">Papaver somniferum</name>
    <name type="common">Opium poppy</name>
    <dbReference type="NCBI Taxonomy" id="3469"/>
    <lineage>
        <taxon>Eukaryota</taxon>
        <taxon>Viridiplantae</taxon>
        <taxon>Streptophyta</taxon>
        <taxon>Embryophyta</taxon>
        <taxon>Tracheophyta</taxon>
        <taxon>Spermatophyta</taxon>
        <taxon>Magnoliopsida</taxon>
        <taxon>Ranunculales</taxon>
        <taxon>Papaveraceae</taxon>
        <taxon>Papaveroideae</taxon>
        <taxon>Papaver</taxon>
    </lineage>
</organism>
<evidence type="ECO:0000313" key="2">
    <source>
        <dbReference type="EMBL" id="RZC80497.1"/>
    </source>
</evidence>
<keyword evidence="3" id="KW-1185">Reference proteome</keyword>
<accession>A0A4Y7L6B6</accession>
<proteinExistence type="predicted"/>
<feature type="region of interest" description="Disordered" evidence="1">
    <location>
        <begin position="1"/>
        <end position="60"/>
    </location>
</feature>
<feature type="compositionally biased region" description="Basic and acidic residues" evidence="1">
    <location>
        <begin position="40"/>
        <end position="60"/>
    </location>
</feature>
<name>A0A4Y7L6B6_PAPSO</name>
<protein>
    <submittedName>
        <fullName evidence="2">Uncharacterized protein</fullName>
    </submittedName>
</protein>
<dbReference type="Gramene" id="RZC80497">
    <property type="protein sequence ID" value="RZC80497"/>
    <property type="gene ID" value="C5167_043075"/>
</dbReference>
<evidence type="ECO:0000256" key="1">
    <source>
        <dbReference type="SAM" id="MobiDB-lite"/>
    </source>
</evidence>
<dbReference type="AlphaFoldDB" id="A0A4Y7L6B6"/>
<reference evidence="2 3" key="1">
    <citation type="journal article" date="2018" name="Science">
        <title>The opium poppy genome and morphinan production.</title>
        <authorList>
            <person name="Guo L."/>
            <person name="Winzer T."/>
            <person name="Yang X."/>
            <person name="Li Y."/>
            <person name="Ning Z."/>
            <person name="He Z."/>
            <person name="Teodor R."/>
            <person name="Lu Y."/>
            <person name="Bowser T.A."/>
            <person name="Graham I.A."/>
            <person name="Ye K."/>
        </authorList>
    </citation>
    <scope>NUCLEOTIDE SEQUENCE [LARGE SCALE GENOMIC DNA]</scope>
    <source>
        <strain evidence="3">cv. HN1</strain>
        <tissue evidence="2">Leaves</tissue>
    </source>
</reference>
<feature type="compositionally biased region" description="Basic residues" evidence="1">
    <location>
        <begin position="29"/>
        <end position="39"/>
    </location>
</feature>
<gene>
    <name evidence="2" type="ORF">C5167_043075</name>
</gene>
<feature type="compositionally biased region" description="Basic and acidic residues" evidence="1">
    <location>
        <begin position="16"/>
        <end position="28"/>
    </location>
</feature>